<sequence>MPPCSTTLPLLPGVTALTVKVSPSASLSLARTSTVTALPAVVVTWSAAAFGAVLVGTTTSAQLATPP</sequence>
<dbReference type="AlphaFoldDB" id="A0A1Y1QYC8"/>
<keyword evidence="1" id="KW-0812">Transmembrane</keyword>
<organism evidence="2 3">
    <name type="scientific">Thiothrix lacustris</name>
    <dbReference type="NCBI Taxonomy" id="525917"/>
    <lineage>
        <taxon>Bacteria</taxon>
        <taxon>Pseudomonadati</taxon>
        <taxon>Pseudomonadota</taxon>
        <taxon>Gammaproteobacteria</taxon>
        <taxon>Thiotrichales</taxon>
        <taxon>Thiotrichaceae</taxon>
        <taxon>Thiothrix</taxon>
    </lineage>
</organism>
<keyword evidence="1" id="KW-0472">Membrane</keyword>
<evidence type="ECO:0000313" key="2">
    <source>
        <dbReference type="EMBL" id="OQX16282.1"/>
    </source>
</evidence>
<evidence type="ECO:0000313" key="3">
    <source>
        <dbReference type="Proteomes" id="UP000192491"/>
    </source>
</evidence>
<feature type="transmembrane region" description="Helical" evidence="1">
    <location>
        <begin position="40"/>
        <end position="64"/>
    </location>
</feature>
<comment type="caution">
    <text evidence="2">The sequence shown here is derived from an EMBL/GenBank/DDBJ whole genome shotgun (WGS) entry which is preliminary data.</text>
</comment>
<evidence type="ECO:0000256" key="1">
    <source>
        <dbReference type="SAM" id="Phobius"/>
    </source>
</evidence>
<gene>
    <name evidence="2" type="ORF">BWK73_04290</name>
</gene>
<name>A0A1Y1QYC8_9GAMM</name>
<accession>A0A1Y1QYC8</accession>
<keyword evidence="1" id="KW-1133">Transmembrane helix</keyword>
<dbReference type="EMBL" id="MTEJ01000006">
    <property type="protein sequence ID" value="OQX16282.1"/>
    <property type="molecule type" value="Genomic_DNA"/>
</dbReference>
<proteinExistence type="predicted"/>
<reference evidence="2 3" key="1">
    <citation type="submission" date="2017-01" db="EMBL/GenBank/DDBJ databases">
        <title>Novel large sulfur bacteria in the metagenomes of groundwater-fed chemosynthetic microbial mats in the Lake Huron basin.</title>
        <authorList>
            <person name="Sharrar A.M."/>
            <person name="Flood B.E."/>
            <person name="Bailey J.V."/>
            <person name="Jones D.S."/>
            <person name="Biddanda B."/>
            <person name="Ruberg S.A."/>
            <person name="Marcus D.N."/>
            <person name="Dick G.J."/>
        </authorList>
    </citation>
    <scope>NUCLEOTIDE SEQUENCE [LARGE SCALE GENOMIC DNA]</scope>
    <source>
        <strain evidence="2">A8</strain>
    </source>
</reference>
<dbReference type="Proteomes" id="UP000192491">
    <property type="component" value="Unassembled WGS sequence"/>
</dbReference>
<protein>
    <submittedName>
        <fullName evidence="2">Uncharacterized protein</fullName>
    </submittedName>
</protein>